<dbReference type="InterPro" id="IPR044817">
    <property type="entry name" value="SBP-like"/>
</dbReference>
<gene>
    <name evidence="6" type="ORF">TCHU04912_LOCUS20356</name>
</gene>
<protein>
    <recommendedName>
        <fullName evidence="5">SBP-type domain-containing protein</fullName>
    </recommendedName>
</protein>
<keyword evidence="2" id="KW-0863">Zinc-finger</keyword>
<evidence type="ECO:0000256" key="3">
    <source>
        <dbReference type="ARBA" id="ARBA00022833"/>
    </source>
</evidence>
<dbReference type="PANTHER" id="PTHR31251:SF169">
    <property type="entry name" value="SQUAMOSA PROMOTER-BINDING-LIKE PROTEIN 8"/>
    <property type="match status" value="1"/>
</dbReference>
<evidence type="ECO:0000259" key="5">
    <source>
        <dbReference type="PROSITE" id="PS51141"/>
    </source>
</evidence>
<evidence type="ECO:0000256" key="2">
    <source>
        <dbReference type="ARBA" id="ARBA00022771"/>
    </source>
</evidence>
<dbReference type="PROSITE" id="PS51141">
    <property type="entry name" value="ZF_SBP"/>
    <property type="match status" value="1"/>
</dbReference>
<keyword evidence="3" id="KW-0862">Zinc</keyword>
<sequence>MKGPDKDEEPHHSSSDPTDGRQHKATEDSELTQGLGNFSWWETGRGFPPHLDQFREAYQPRPAPGPSGPAGPHDQPPLALPSFPVSVLEPPQGSPHQHAPGSTLLHVNSSGRLARSDSGTLTWTAIGGGQSSGAPPPHLAASSSPGWTHYTDRAGELHSTTLEHLERIVSAASASQAFPSPFAQELELQQQAHLSLVSPQLPPHPRRQEEGVTPPALGATTPTQPSVARAAQTPRLRDSLLTDISLPTDTDSFERGVTPRGTINSPDELLPPLPVPAPQQCGAVDVAVGAAVGGGGAAVLRLDPQRCQIQSCQADLTHSKPYCRRYKLCENCIREDAVLVRGTEMRFCQQCSLLHRVTEFDGKKRSCRMKLERHKIRARRQRATQLSQADDPTGTIFRKQSPGGSSAAAPPPPPPPPPRRRLPPPPPPPAVAEEEGAGTGDQ</sequence>
<dbReference type="Gene3D" id="4.10.1100.10">
    <property type="entry name" value="Transcription factor, SBP-box domain"/>
    <property type="match status" value="1"/>
</dbReference>
<keyword evidence="1" id="KW-0479">Metal-binding</keyword>
<dbReference type="InterPro" id="IPR004333">
    <property type="entry name" value="SBP_dom"/>
</dbReference>
<feature type="domain" description="SBP-type" evidence="5">
    <location>
        <begin position="304"/>
        <end position="381"/>
    </location>
</feature>
<dbReference type="GO" id="GO:0008270">
    <property type="term" value="F:zinc ion binding"/>
    <property type="evidence" value="ECO:0007669"/>
    <property type="project" value="UniProtKB-KW"/>
</dbReference>
<feature type="compositionally biased region" description="Pro residues" evidence="4">
    <location>
        <begin position="409"/>
        <end position="430"/>
    </location>
</feature>
<dbReference type="AlphaFoldDB" id="A0A7S1T4P3"/>
<dbReference type="EMBL" id="HBGG01039533">
    <property type="protein sequence ID" value="CAD9220983.1"/>
    <property type="molecule type" value="Transcribed_RNA"/>
</dbReference>
<feature type="region of interest" description="Disordered" evidence="4">
    <location>
        <begin position="198"/>
        <end position="239"/>
    </location>
</feature>
<feature type="compositionally biased region" description="Pro residues" evidence="4">
    <location>
        <begin position="61"/>
        <end position="79"/>
    </location>
</feature>
<proteinExistence type="predicted"/>
<reference evidence="6" key="1">
    <citation type="submission" date="2021-01" db="EMBL/GenBank/DDBJ databases">
        <authorList>
            <person name="Corre E."/>
            <person name="Pelletier E."/>
            <person name="Niang G."/>
            <person name="Scheremetjew M."/>
            <person name="Finn R."/>
            <person name="Kale V."/>
            <person name="Holt S."/>
            <person name="Cochrane G."/>
            <person name="Meng A."/>
            <person name="Brown T."/>
            <person name="Cohen L."/>
        </authorList>
    </citation>
    <scope>NUCLEOTIDE SEQUENCE</scope>
    <source>
        <strain evidence="6">PLY429</strain>
    </source>
</reference>
<evidence type="ECO:0000313" key="6">
    <source>
        <dbReference type="EMBL" id="CAD9220983.1"/>
    </source>
</evidence>
<evidence type="ECO:0000256" key="4">
    <source>
        <dbReference type="SAM" id="MobiDB-lite"/>
    </source>
</evidence>
<dbReference type="GO" id="GO:0003677">
    <property type="term" value="F:DNA binding"/>
    <property type="evidence" value="ECO:0007669"/>
    <property type="project" value="InterPro"/>
</dbReference>
<feature type="region of interest" description="Disordered" evidence="4">
    <location>
        <begin position="375"/>
        <end position="442"/>
    </location>
</feature>
<dbReference type="InterPro" id="IPR036893">
    <property type="entry name" value="SBP_sf"/>
</dbReference>
<dbReference type="GO" id="GO:0005634">
    <property type="term" value="C:nucleus"/>
    <property type="evidence" value="ECO:0007669"/>
    <property type="project" value="InterPro"/>
</dbReference>
<evidence type="ECO:0000256" key="1">
    <source>
        <dbReference type="ARBA" id="ARBA00022723"/>
    </source>
</evidence>
<dbReference type="SUPFAM" id="SSF103612">
    <property type="entry name" value="SBT domain"/>
    <property type="match status" value="1"/>
</dbReference>
<organism evidence="6">
    <name type="scientific">Tetraselmis chuii</name>
    <dbReference type="NCBI Taxonomy" id="63592"/>
    <lineage>
        <taxon>Eukaryota</taxon>
        <taxon>Viridiplantae</taxon>
        <taxon>Chlorophyta</taxon>
        <taxon>core chlorophytes</taxon>
        <taxon>Chlorodendrophyceae</taxon>
        <taxon>Chlorodendrales</taxon>
        <taxon>Chlorodendraceae</taxon>
        <taxon>Tetraselmis</taxon>
    </lineage>
</organism>
<feature type="compositionally biased region" description="Basic and acidic residues" evidence="4">
    <location>
        <begin position="1"/>
        <end position="27"/>
    </location>
</feature>
<name>A0A7S1T4P3_9CHLO</name>
<dbReference type="Pfam" id="PF03110">
    <property type="entry name" value="SBP"/>
    <property type="match status" value="1"/>
</dbReference>
<feature type="region of interest" description="Disordered" evidence="4">
    <location>
        <begin position="121"/>
        <end position="152"/>
    </location>
</feature>
<feature type="region of interest" description="Disordered" evidence="4">
    <location>
        <begin position="1"/>
        <end position="103"/>
    </location>
</feature>
<dbReference type="PANTHER" id="PTHR31251">
    <property type="entry name" value="SQUAMOSA PROMOTER-BINDING-LIKE PROTEIN 4"/>
    <property type="match status" value="1"/>
</dbReference>
<accession>A0A7S1T4P3</accession>